<dbReference type="InterPro" id="IPR007138">
    <property type="entry name" value="ABM_dom"/>
</dbReference>
<evidence type="ECO:0000313" key="3">
    <source>
        <dbReference type="Proteomes" id="UP000572680"/>
    </source>
</evidence>
<name>A0A7W3LIZ3_ACTNM</name>
<evidence type="ECO:0000259" key="1">
    <source>
        <dbReference type="Pfam" id="PF03992"/>
    </source>
</evidence>
<protein>
    <recommendedName>
        <fullName evidence="1">ABM domain-containing protein</fullName>
    </recommendedName>
</protein>
<reference evidence="2 3" key="1">
    <citation type="submission" date="2020-08" db="EMBL/GenBank/DDBJ databases">
        <title>Genomic Encyclopedia of Type Strains, Phase IV (KMG-IV): sequencing the most valuable type-strain genomes for metagenomic binning, comparative biology and taxonomic classification.</title>
        <authorList>
            <person name="Goeker M."/>
        </authorList>
    </citation>
    <scope>NUCLEOTIDE SEQUENCE [LARGE SCALE GENOMIC DNA]</scope>
    <source>
        <strain evidence="2 3">DSM 44197</strain>
    </source>
</reference>
<sequence>MTYPDPTRAKHILIERSTAPAPAPPDALTYTHLVGERDGTVLHYSQWPDGESAAAFARARPEARPFTLYRSSQTPGATDPTGCAVLARAVFDSPDPDRQRAWVDALLSLETDDPMPGLLAAHFHLSEDGTEIINYAAWTSREAHRAVMEAPSPDDDPLAAEWERLYTWPGLIHAEAQRFQPL</sequence>
<keyword evidence="3" id="KW-1185">Reference proteome</keyword>
<dbReference type="Pfam" id="PF03992">
    <property type="entry name" value="ABM"/>
    <property type="match status" value="1"/>
</dbReference>
<dbReference type="EMBL" id="JACJIA010000001">
    <property type="protein sequence ID" value="MBA8949039.1"/>
    <property type="molecule type" value="Genomic_DNA"/>
</dbReference>
<feature type="domain" description="ABM" evidence="1">
    <location>
        <begin position="94"/>
        <end position="149"/>
    </location>
</feature>
<evidence type="ECO:0000313" key="2">
    <source>
        <dbReference type="EMBL" id="MBA8949039.1"/>
    </source>
</evidence>
<dbReference type="Gene3D" id="3.30.70.100">
    <property type="match status" value="2"/>
</dbReference>
<gene>
    <name evidence="2" type="ORF">HNR61_000637</name>
</gene>
<dbReference type="SUPFAM" id="SSF54909">
    <property type="entry name" value="Dimeric alpha+beta barrel"/>
    <property type="match status" value="1"/>
</dbReference>
<dbReference type="Proteomes" id="UP000572680">
    <property type="component" value="Unassembled WGS sequence"/>
</dbReference>
<dbReference type="InterPro" id="IPR011008">
    <property type="entry name" value="Dimeric_a/b-barrel"/>
</dbReference>
<dbReference type="AlphaFoldDB" id="A0A7W3LIZ3"/>
<organism evidence="2 3">
    <name type="scientific">Actinomadura namibiensis</name>
    <dbReference type="NCBI Taxonomy" id="182080"/>
    <lineage>
        <taxon>Bacteria</taxon>
        <taxon>Bacillati</taxon>
        <taxon>Actinomycetota</taxon>
        <taxon>Actinomycetes</taxon>
        <taxon>Streptosporangiales</taxon>
        <taxon>Thermomonosporaceae</taxon>
        <taxon>Actinomadura</taxon>
    </lineage>
</organism>
<accession>A0A7W3LIZ3</accession>
<proteinExistence type="predicted"/>
<dbReference type="RefSeq" id="WP_182841557.1">
    <property type="nucleotide sequence ID" value="NZ_BAAALP010000008.1"/>
</dbReference>
<comment type="caution">
    <text evidence="2">The sequence shown here is derived from an EMBL/GenBank/DDBJ whole genome shotgun (WGS) entry which is preliminary data.</text>
</comment>